<accession>A0ABW3LNC9</accession>
<evidence type="ECO:0008006" key="3">
    <source>
        <dbReference type="Google" id="ProtNLM"/>
    </source>
</evidence>
<evidence type="ECO:0000313" key="1">
    <source>
        <dbReference type="EMBL" id="MFD1039440.1"/>
    </source>
</evidence>
<proteinExistence type="predicted"/>
<keyword evidence="2" id="KW-1185">Reference proteome</keyword>
<dbReference type="Proteomes" id="UP001597040">
    <property type="component" value="Unassembled WGS sequence"/>
</dbReference>
<dbReference type="RefSeq" id="WP_390363097.1">
    <property type="nucleotide sequence ID" value="NZ_JBHTKJ010000035.1"/>
</dbReference>
<comment type="caution">
    <text evidence="1">The sequence shown here is derived from an EMBL/GenBank/DDBJ whole genome shotgun (WGS) entry which is preliminary data.</text>
</comment>
<evidence type="ECO:0000313" key="2">
    <source>
        <dbReference type="Proteomes" id="UP001597040"/>
    </source>
</evidence>
<protein>
    <recommendedName>
        <fullName evidence="3">Rho termination factor N-terminal domain-containing protein</fullName>
    </recommendedName>
</protein>
<dbReference type="EMBL" id="JBHTKJ010000035">
    <property type="protein sequence ID" value="MFD1039440.1"/>
    <property type="molecule type" value="Genomic_DNA"/>
</dbReference>
<reference evidence="2" key="1">
    <citation type="journal article" date="2019" name="Int. J. Syst. Evol. Microbiol.">
        <title>The Global Catalogue of Microorganisms (GCM) 10K type strain sequencing project: providing services to taxonomists for standard genome sequencing and annotation.</title>
        <authorList>
            <consortium name="The Broad Institute Genomics Platform"/>
            <consortium name="The Broad Institute Genome Sequencing Center for Infectious Disease"/>
            <person name="Wu L."/>
            <person name="Ma J."/>
        </authorList>
    </citation>
    <scope>NUCLEOTIDE SEQUENCE [LARGE SCALE GENOMIC DNA]</scope>
    <source>
        <strain evidence="2">CCUG 56754</strain>
    </source>
</reference>
<organism evidence="1 2">
    <name type="scientific">Virgibacillus byunsanensis</name>
    <dbReference type="NCBI Taxonomy" id="570945"/>
    <lineage>
        <taxon>Bacteria</taxon>
        <taxon>Bacillati</taxon>
        <taxon>Bacillota</taxon>
        <taxon>Bacilli</taxon>
        <taxon>Bacillales</taxon>
        <taxon>Bacillaceae</taxon>
        <taxon>Virgibacillus</taxon>
    </lineage>
</organism>
<sequence length="188" mass="21806">MGKKETEQMLGITMDFLSRLTTKQFQELVNGNAVIRYEANGDHTKAYEQVMEKIKQTAMVEKHMKNYTKKELLSFCRYFKIDIKSRDTKNVIFQKIAVHVNLGDSKSTPKAVNYKQLETALHNCNTIKEANELLRNENLLLLKKDITAFARELGVYVNQKYTKQELTERIVDSVVGARIRGKLIRMED</sequence>
<gene>
    <name evidence="1" type="ORF">ACFQ3N_13705</name>
</gene>
<name>A0ABW3LNC9_9BACI</name>